<feature type="transmembrane region" description="Helical" evidence="9">
    <location>
        <begin position="421"/>
        <end position="441"/>
    </location>
</feature>
<proteinExistence type="inferred from homology"/>
<feature type="region of interest" description="Disordered" evidence="8">
    <location>
        <begin position="1"/>
        <end position="68"/>
    </location>
</feature>
<reference evidence="10 11" key="1">
    <citation type="submission" date="2017-04" db="EMBL/GenBank/DDBJ databases">
        <title>Draft genome sequence of Tuber borchii Vittad., a whitish edible truffle.</title>
        <authorList>
            <consortium name="DOE Joint Genome Institute"/>
            <person name="Murat C."/>
            <person name="Kuo A."/>
            <person name="Barry K.W."/>
            <person name="Clum A."/>
            <person name="Dockter R.B."/>
            <person name="Fauchery L."/>
            <person name="Iotti M."/>
            <person name="Kohler A."/>
            <person name="Labutti K."/>
            <person name="Lindquist E.A."/>
            <person name="Lipzen A."/>
            <person name="Ohm R.A."/>
            <person name="Wang M."/>
            <person name="Grigoriev I.V."/>
            <person name="Zambonelli A."/>
            <person name="Martin F.M."/>
        </authorList>
    </citation>
    <scope>NUCLEOTIDE SEQUENCE [LARGE SCALE GENOMIC DNA]</scope>
    <source>
        <strain evidence="10 11">Tbo3840</strain>
    </source>
</reference>
<feature type="compositionally biased region" description="Low complexity" evidence="8">
    <location>
        <begin position="52"/>
        <end position="65"/>
    </location>
</feature>
<comment type="caution">
    <text evidence="10">The sequence shown here is derived from an EMBL/GenBank/DDBJ whole genome shotgun (WGS) entry which is preliminary data.</text>
</comment>
<dbReference type="PANTHER" id="PTHR12982:SF0">
    <property type="entry name" value="PHOSPHATIDYLINOSITOL N-ACETYLGLUCOSAMINYLTRANSFERASE SUBUNIT C"/>
    <property type="match status" value="1"/>
</dbReference>
<name>A0A2T6ZF89_TUBBO</name>
<feature type="compositionally biased region" description="Gly residues" evidence="8">
    <location>
        <begin position="181"/>
        <end position="201"/>
    </location>
</feature>
<protein>
    <submittedName>
        <fullName evidence="10">Phosphatidylinositol N-acetylglucosaminyltransferase subunit C</fullName>
    </submittedName>
</protein>
<evidence type="ECO:0000313" key="10">
    <source>
        <dbReference type="EMBL" id="PUU74143.1"/>
    </source>
</evidence>
<comment type="subcellular location">
    <subcellularLocation>
        <location evidence="1">Membrane</location>
        <topology evidence="1">Multi-pass membrane protein</topology>
    </subcellularLocation>
</comment>
<feature type="compositionally biased region" description="Gly residues" evidence="8">
    <location>
        <begin position="209"/>
        <end position="221"/>
    </location>
</feature>
<dbReference type="GO" id="GO:0006506">
    <property type="term" value="P:GPI anchor biosynthetic process"/>
    <property type="evidence" value="ECO:0007669"/>
    <property type="project" value="UniProtKB-UniPathway"/>
</dbReference>
<dbReference type="InterPro" id="IPR009450">
    <property type="entry name" value="Plno_GlcNAc_GPI2"/>
</dbReference>
<feature type="compositionally biased region" description="Low complexity" evidence="8">
    <location>
        <begin position="266"/>
        <end position="283"/>
    </location>
</feature>
<evidence type="ECO:0000256" key="1">
    <source>
        <dbReference type="ARBA" id="ARBA00004141"/>
    </source>
</evidence>
<keyword evidence="5 9" id="KW-0812">Transmembrane</keyword>
<dbReference type="Pfam" id="PF06432">
    <property type="entry name" value="GPI2"/>
    <property type="match status" value="1"/>
</dbReference>
<evidence type="ECO:0000256" key="3">
    <source>
        <dbReference type="ARBA" id="ARBA00008321"/>
    </source>
</evidence>
<sequence>MPLHMPAPTPHRLSPPRLTTPTTDITNPAWAQQNPLPIDHRPPRAPSPRPPTNTTTTNASSSSAPRIKKRKPWRKLLWVKQDYPDNWVDPTFLSQLQRNINVHPYDFYSLVADSTVIVQHLSSVVIFVTSFIAMFKERVSPVSVALVSTALTVAGWVVWDMGWEKREKVVRGIREHRRRGNGSGSGGGVNGSGGVSPGVGLGLEMSGRGESGGGGSGGDGGSYFPPCPSPPPSQERGAADGSSGASAPDSPVKKHRTDPLDAGDNTSTSTATTTTTASTTTTADAEADRKSQDEQSYILREQRSRRLKTAKSTLLIYFTLLGLSPILRSLTGSITDDSIWAIATWLFLANTLSFDYGSGVEVKFPASLSTNAAITSSVVLASRLPSEGDLPPNTAHVFSLILTSIQVFGLFPVFRRYLKHVSWGLHVCLTVVLVLGAAGGLGAVVGWGWAVVWVLGVVGGMGGCGWWLIGLQKYKNEIHGPWDPARPVIRRQWE</sequence>
<dbReference type="STRING" id="42251.A0A2T6ZF89"/>
<comment type="pathway">
    <text evidence="2">Glycolipid biosynthesis; glycosylphosphatidylinositol-anchor biosynthesis.</text>
</comment>
<keyword evidence="6 9" id="KW-1133">Transmembrane helix</keyword>
<dbReference type="AlphaFoldDB" id="A0A2T6ZF89"/>
<feature type="transmembrane region" description="Helical" evidence="9">
    <location>
        <begin position="309"/>
        <end position="327"/>
    </location>
</feature>
<dbReference type="GO" id="GO:0016757">
    <property type="term" value="F:glycosyltransferase activity"/>
    <property type="evidence" value="ECO:0007669"/>
    <property type="project" value="UniProtKB-KW"/>
</dbReference>
<evidence type="ECO:0000256" key="4">
    <source>
        <dbReference type="ARBA" id="ARBA00022502"/>
    </source>
</evidence>
<feature type="compositionally biased region" description="Polar residues" evidence="8">
    <location>
        <begin position="24"/>
        <end position="35"/>
    </location>
</feature>
<keyword evidence="4" id="KW-0337">GPI-anchor biosynthesis</keyword>
<feature type="region of interest" description="Disordered" evidence="8">
    <location>
        <begin position="174"/>
        <end position="297"/>
    </location>
</feature>
<keyword evidence="10" id="KW-0808">Transferase</keyword>
<dbReference type="UniPathway" id="UPA00196"/>
<feature type="compositionally biased region" description="Low complexity" evidence="8">
    <location>
        <begin position="10"/>
        <end position="23"/>
    </location>
</feature>
<feature type="compositionally biased region" description="Low complexity" evidence="8">
    <location>
        <begin position="239"/>
        <end position="250"/>
    </location>
</feature>
<feature type="transmembrane region" description="Helical" evidence="9">
    <location>
        <begin position="394"/>
        <end position="414"/>
    </location>
</feature>
<keyword evidence="7 9" id="KW-0472">Membrane</keyword>
<evidence type="ECO:0000256" key="2">
    <source>
        <dbReference type="ARBA" id="ARBA00004687"/>
    </source>
</evidence>
<feature type="transmembrane region" description="Helical" evidence="9">
    <location>
        <begin position="139"/>
        <end position="159"/>
    </location>
</feature>
<keyword evidence="10" id="KW-0328">Glycosyltransferase</keyword>
<evidence type="ECO:0000313" key="11">
    <source>
        <dbReference type="Proteomes" id="UP000244722"/>
    </source>
</evidence>
<dbReference type="GO" id="GO:0000506">
    <property type="term" value="C:glycosylphosphatidylinositol-N-acetylglucosaminyltransferase (GPI-GnT) complex"/>
    <property type="evidence" value="ECO:0007669"/>
    <property type="project" value="TreeGrafter"/>
</dbReference>
<evidence type="ECO:0000256" key="5">
    <source>
        <dbReference type="ARBA" id="ARBA00022692"/>
    </source>
</evidence>
<evidence type="ECO:0000256" key="9">
    <source>
        <dbReference type="SAM" id="Phobius"/>
    </source>
</evidence>
<dbReference type="OrthoDB" id="196709at2759"/>
<dbReference type="PANTHER" id="PTHR12982">
    <property type="entry name" value="PHOSPHATIDYLINOSITOL GLYCAN, CLASS C"/>
    <property type="match status" value="1"/>
</dbReference>
<evidence type="ECO:0000256" key="8">
    <source>
        <dbReference type="SAM" id="MobiDB-lite"/>
    </source>
</evidence>
<keyword evidence="11" id="KW-1185">Reference proteome</keyword>
<dbReference type="EMBL" id="NESQ01000321">
    <property type="protein sequence ID" value="PUU74143.1"/>
    <property type="molecule type" value="Genomic_DNA"/>
</dbReference>
<organism evidence="10 11">
    <name type="scientific">Tuber borchii</name>
    <name type="common">White truffle</name>
    <dbReference type="NCBI Taxonomy" id="42251"/>
    <lineage>
        <taxon>Eukaryota</taxon>
        <taxon>Fungi</taxon>
        <taxon>Dikarya</taxon>
        <taxon>Ascomycota</taxon>
        <taxon>Pezizomycotina</taxon>
        <taxon>Pezizomycetes</taxon>
        <taxon>Pezizales</taxon>
        <taxon>Tuberaceae</taxon>
        <taxon>Tuber</taxon>
    </lineage>
</organism>
<accession>A0A2T6ZF89</accession>
<gene>
    <name evidence="10" type="ORF">B9Z19DRAFT_1133859</name>
</gene>
<comment type="similarity">
    <text evidence="3">Belongs to the PIGC family.</text>
</comment>
<feature type="transmembrane region" description="Helical" evidence="9">
    <location>
        <begin position="447"/>
        <end position="469"/>
    </location>
</feature>
<evidence type="ECO:0000256" key="7">
    <source>
        <dbReference type="ARBA" id="ARBA00023136"/>
    </source>
</evidence>
<dbReference type="Proteomes" id="UP000244722">
    <property type="component" value="Unassembled WGS sequence"/>
</dbReference>
<evidence type="ECO:0000256" key="6">
    <source>
        <dbReference type="ARBA" id="ARBA00022989"/>
    </source>
</evidence>